<proteinExistence type="inferred from homology"/>
<dbReference type="PIRSF" id="PIRSF001227">
    <property type="entry name" value="Pen_acylase"/>
    <property type="match status" value="1"/>
</dbReference>
<dbReference type="PANTHER" id="PTHR34218:SF3">
    <property type="entry name" value="ACYL-HOMOSERINE LACTONE ACYLASE PVDQ"/>
    <property type="match status" value="1"/>
</dbReference>
<dbReference type="InterPro" id="IPR029055">
    <property type="entry name" value="Ntn_hydrolases_N"/>
</dbReference>
<dbReference type="InterPro" id="IPR023343">
    <property type="entry name" value="Penicillin_amidase_dom1"/>
</dbReference>
<keyword evidence="5" id="KW-1133">Transmembrane helix</keyword>
<keyword evidence="4" id="KW-0865">Zymogen</keyword>
<evidence type="ECO:0000313" key="7">
    <source>
        <dbReference type="Proteomes" id="UP000607281"/>
    </source>
</evidence>
<comment type="caution">
    <text evidence="6">The sequence shown here is derived from an EMBL/GenBank/DDBJ whole genome shotgun (WGS) entry which is preliminary data.</text>
</comment>
<keyword evidence="7" id="KW-1185">Reference proteome</keyword>
<dbReference type="Proteomes" id="UP000607281">
    <property type="component" value="Unassembled WGS sequence"/>
</dbReference>
<dbReference type="EMBL" id="JACJRF010000030">
    <property type="protein sequence ID" value="MBD2345784.1"/>
    <property type="molecule type" value="Genomic_DNA"/>
</dbReference>
<comment type="similarity">
    <text evidence="1">Belongs to the peptidase S45 family.</text>
</comment>
<sequence length="720" mass="81292">MLRRRVQLTIFSNLLPSRWQNFTLRLVRGKSFRVLPLILGLILALTMGYQGWSSPPKSTEILWDTYGVPHIYAKDTQSAFQAFGWAQMQSHGNLLLRLYGQARGRAAEYWGENYLESDKWVQTMGVPSRASSWYQMQSPAFRKYLDAFAVGINDYAKEHSDAIDDAVKVVLPVKGEDVLAHLQRLLNFTFIVNPEQVAGVSQEESKAGSNGWAIAPKRSASGKAMLLANPHLPWSDLFLWYEAQITAPGIDAYGASLVGIPVLNIAFNNNLGWTHTVNTHDGWDAYELDLVGDSYRFDDKVRPFETKTISLQVKQEDGKLREQPLVVKSSVHGPVVTEKADKAIALRVVGLDQPGALEQWWDMARSQNFPQFQKALQRLQIPMFTVIYADREGHIMHLFNGQVPVHQTGDFQYWQGIIPGNTSKTLWTKTHPYQDLPRVTDPPSGWLQNANDPPWTTTFPLAIKADKYPPYMAPRSMDFRAQRSVRMLAEDEKISFEEMIKYKHSTRMELADRILDDLIPAAKKYGNELAQRAADVLARWDRQANADSRGAVLFANWVEQLDFDTAFSKPWSEKSPRTTPDGLADPQSAVVALATAAAAVEKTYSRLDVPWGDVFRLKYGKTDLPANGGNGNLGIFRVLYFVPTENDRFQPVAGDSYVAAIEFSQPVKAMALTSYGNSSQPGSPHTEQQLQMFARQELRPVWRSPQEIKAHLQERKVFRN</sequence>
<evidence type="ECO:0000256" key="1">
    <source>
        <dbReference type="ARBA" id="ARBA00006586"/>
    </source>
</evidence>
<dbReference type="InterPro" id="IPR002692">
    <property type="entry name" value="S45"/>
</dbReference>
<dbReference type="InterPro" id="IPR014395">
    <property type="entry name" value="Pen/GL7ACA/AHL_acylase"/>
</dbReference>
<evidence type="ECO:0000256" key="5">
    <source>
        <dbReference type="SAM" id="Phobius"/>
    </source>
</evidence>
<dbReference type="InterPro" id="IPR043146">
    <property type="entry name" value="Penicillin_amidase_N_B-knob"/>
</dbReference>
<evidence type="ECO:0000256" key="4">
    <source>
        <dbReference type="ARBA" id="ARBA00023145"/>
    </source>
</evidence>
<protein>
    <submittedName>
        <fullName evidence="6">Acylase</fullName>
    </submittedName>
</protein>
<feature type="transmembrane region" description="Helical" evidence="5">
    <location>
        <begin position="34"/>
        <end position="52"/>
    </location>
</feature>
<evidence type="ECO:0000313" key="6">
    <source>
        <dbReference type="EMBL" id="MBD2345784.1"/>
    </source>
</evidence>
<evidence type="ECO:0000256" key="2">
    <source>
        <dbReference type="ARBA" id="ARBA00022729"/>
    </source>
</evidence>
<reference evidence="6 7" key="1">
    <citation type="journal article" date="2020" name="ISME J.">
        <title>Comparative genomics reveals insights into cyanobacterial evolution and habitat adaptation.</title>
        <authorList>
            <person name="Chen M.Y."/>
            <person name="Teng W.K."/>
            <person name="Zhao L."/>
            <person name="Hu C.X."/>
            <person name="Zhou Y.K."/>
            <person name="Han B.P."/>
            <person name="Song L.R."/>
            <person name="Shu W.S."/>
        </authorList>
    </citation>
    <scope>NUCLEOTIDE SEQUENCE [LARGE SCALE GENOMIC DNA]</scope>
    <source>
        <strain evidence="6 7">FACHB-260</strain>
    </source>
</reference>
<gene>
    <name evidence="6" type="ORF">H6G18_16730</name>
</gene>
<dbReference type="Gene3D" id="2.30.120.10">
    <property type="match status" value="1"/>
</dbReference>
<dbReference type="Gene3D" id="1.10.1400.10">
    <property type="match status" value="1"/>
</dbReference>
<dbReference type="InterPro" id="IPR043147">
    <property type="entry name" value="Penicillin_amidase_A-knob"/>
</dbReference>
<accession>A0ABR8CS49</accession>
<evidence type="ECO:0000256" key="3">
    <source>
        <dbReference type="ARBA" id="ARBA00022801"/>
    </source>
</evidence>
<keyword evidence="5" id="KW-0812">Transmembrane</keyword>
<keyword evidence="3" id="KW-0378">Hydrolase</keyword>
<dbReference type="PANTHER" id="PTHR34218">
    <property type="entry name" value="PEPTIDASE S45 PENICILLIN AMIDASE"/>
    <property type="match status" value="1"/>
</dbReference>
<dbReference type="Gene3D" id="3.60.20.10">
    <property type="entry name" value="Glutamine Phosphoribosylpyrophosphate, subunit 1, domain 1"/>
    <property type="match status" value="1"/>
</dbReference>
<dbReference type="Pfam" id="PF01804">
    <property type="entry name" value="Penicil_amidase"/>
    <property type="match status" value="1"/>
</dbReference>
<dbReference type="Gene3D" id="1.10.439.10">
    <property type="entry name" value="Penicillin Amidohydrolase, domain 1"/>
    <property type="match status" value="1"/>
</dbReference>
<name>A0ABR8CS49_9NOST</name>
<organism evidence="6 7">
    <name type="scientific">Anabaena subtropica FACHB-260</name>
    <dbReference type="NCBI Taxonomy" id="2692884"/>
    <lineage>
        <taxon>Bacteria</taxon>
        <taxon>Bacillati</taxon>
        <taxon>Cyanobacteriota</taxon>
        <taxon>Cyanophyceae</taxon>
        <taxon>Nostocales</taxon>
        <taxon>Nostocaceae</taxon>
        <taxon>Anabaena</taxon>
    </lineage>
</organism>
<dbReference type="SUPFAM" id="SSF56235">
    <property type="entry name" value="N-terminal nucleophile aminohydrolases (Ntn hydrolases)"/>
    <property type="match status" value="1"/>
</dbReference>
<dbReference type="CDD" id="cd01936">
    <property type="entry name" value="Ntn_CA"/>
    <property type="match status" value="1"/>
</dbReference>
<keyword evidence="5" id="KW-0472">Membrane</keyword>
<keyword evidence="2" id="KW-0732">Signal</keyword>